<keyword evidence="2" id="KW-1185">Reference proteome</keyword>
<accession>A0A239FXQ2</accession>
<dbReference type="Proteomes" id="UP000198407">
    <property type="component" value="Unassembled WGS sequence"/>
</dbReference>
<reference evidence="2" key="1">
    <citation type="submission" date="2017-06" db="EMBL/GenBank/DDBJ databases">
        <authorList>
            <person name="Varghese N."/>
            <person name="Submissions S."/>
        </authorList>
    </citation>
    <scope>NUCLEOTIDE SEQUENCE [LARGE SCALE GENOMIC DNA]</scope>
    <source>
        <strain evidence="2">DSM 22348</strain>
    </source>
</reference>
<protein>
    <submittedName>
        <fullName evidence="1">Uncharacterized protein</fullName>
    </submittedName>
</protein>
<dbReference type="AlphaFoldDB" id="A0A239FXQ2"/>
<gene>
    <name evidence="1" type="ORF">SAMN05444352_11120</name>
</gene>
<organism evidence="1 2">
    <name type="scientific">Pseudomonas japonica</name>
    <dbReference type="NCBI Taxonomy" id="256466"/>
    <lineage>
        <taxon>Bacteria</taxon>
        <taxon>Pseudomonadati</taxon>
        <taxon>Pseudomonadota</taxon>
        <taxon>Gammaproteobacteria</taxon>
        <taxon>Pseudomonadales</taxon>
        <taxon>Pseudomonadaceae</taxon>
        <taxon>Pseudomonas</taxon>
    </lineage>
</organism>
<proteinExistence type="predicted"/>
<dbReference type="STRING" id="1215104.GCA_000730585_01967"/>
<evidence type="ECO:0000313" key="2">
    <source>
        <dbReference type="Proteomes" id="UP000198407"/>
    </source>
</evidence>
<evidence type="ECO:0000313" key="1">
    <source>
        <dbReference type="EMBL" id="SNS60983.1"/>
    </source>
</evidence>
<dbReference type="RefSeq" id="WP_167335878.1">
    <property type="nucleotide sequence ID" value="NZ_FZOL01000011.1"/>
</dbReference>
<dbReference type="EMBL" id="FZOL01000011">
    <property type="protein sequence ID" value="SNS60983.1"/>
    <property type="molecule type" value="Genomic_DNA"/>
</dbReference>
<sequence>MFTFSRLALLLLVVGMLLGEIVLASVGLVGVCTAAVLADLRQDPPAPEPTTADFLA</sequence>
<name>A0A239FXQ2_9PSED</name>